<keyword evidence="2" id="KW-0238">DNA-binding</keyword>
<protein>
    <submittedName>
        <fullName evidence="5">LacI family transcriptional regulator</fullName>
    </submittedName>
</protein>
<dbReference type="Gene3D" id="1.10.260.40">
    <property type="entry name" value="lambda repressor-like DNA-binding domains"/>
    <property type="match status" value="1"/>
</dbReference>
<keyword evidence="3" id="KW-0804">Transcription</keyword>
<organism evidence="5 6">
    <name type="scientific">Streptomyces endophyticus</name>
    <dbReference type="NCBI Taxonomy" id="714166"/>
    <lineage>
        <taxon>Bacteria</taxon>
        <taxon>Bacillati</taxon>
        <taxon>Actinomycetota</taxon>
        <taxon>Actinomycetes</taxon>
        <taxon>Kitasatosporales</taxon>
        <taxon>Streptomycetaceae</taxon>
        <taxon>Streptomyces</taxon>
    </lineage>
</organism>
<proteinExistence type="predicted"/>
<evidence type="ECO:0000256" key="3">
    <source>
        <dbReference type="ARBA" id="ARBA00023163"/>
    </source>
</evidence>
<gene>
    <name evidence="5" type="ORF">OKJ99_30950</name>
</gene>
<dbReference type="CDD" id="cd06267">
    <property type="entry name" value="PBP1_LacI_sugar_binding-like"/>
    <property type="match status" value="1"/>
</dbReference>
<dbReference type="PANTHER" id="PTHR30146">
    <property type="entry name" value="LACI-RELATED TRANSCRIPTIONAL REPRESSOR"/>
    <property type="match status" value="1"/>
</dbReference>
<dbReference type="EMBL" id="JAOZYC010000153">
    <property type="protein sequence ID" value="MEB8341922.1"/>
    <property type="molecule type" value="Genomic_DNA"/>
</dbReference>
<keyword evidence="1" id="KW-0805">Transcription regulation</keyword>
<reference evidence="5 6" key="1">
    <citation type="submission" date="2022-10" db="EMBL/GenBank/DDBJ databases">
        <authorList>
            <person name="Xie J."/>
            <person name="Shen N."/>
        </authorList>
    </citation>
    <scope>NUCLEOTIDE SEQUENCE [LARGE SCALE GENOMIC DNA]</scope>
    <source>
        <strain evidence="5 6">YIM65594</strain>
    </source>
</reference>
<dbReference type="InterPro" id="IPR000843">
    <property type="entry name" value="HTH_LacI"/>
</dbReference>
<evidence type="ECO:0000313" key="6">
    <source>
        <dbReference type="Proteomes" id="UP001354931"/>
    </source>
</evidence>
<dbReference type="PANTHER" id="PTHR30146:SF109">
    <property type="entry name" value="HTH-TYPE TRANSCRIPTIONAL REGULATOR GALS"/>
    <property type="match status" value="1"/>
</dbReference>
<comment type="caution">
    <text evidence="5">The sequence shown here is derived from an EMBL/GenBank/DDBJ whole genome shotgun (WGS) entry which is preliminary data.</text>
</comment>
<dbReference type="Gene3D" id="3.40.50.2300">
    <property type="match status" value="2"/>
</dbReference>
<name>A0ABU6FGL3_9ACTN</name>
<dbReference type="InterPro" id="IPR028082">
    <property type="entry name" value="Peripla_BP_I"/>
</dbReference>
<dbReference type="Pfam" id="PF13377">
    <property type="entry name" value="Peripla_BP_3"/>
    <property type="match status" value="1"/>
</dbReference>
<accession>A0ABU6FGL3</accession>
<keyword evidence="6" id="KW-1185">Reference proteome</keyword>
<evidence type="ECO:0000259" key="4">
    <source>
        <dbReference type="PROSITE" id="PS50932"/>
    </source>
</evidence>
<dbReference type="SMART" id="SM00354">
    <property type="entry name" value="HTH_LACI"/>
    <property type="match status" value="1"/>
</dbReference>
<evidence type="ECO:0000256" key="1">
    <source>
        <dbReference type="ARBA" id="ARBA00023015"/>
    </source>
</evidence>
<sequence length="334" mass="36635">MPRVTIADIAKEAGVSKPTVSRALNGHPDVGAETRERIQRIAADLGYAPSASARSLRTGRHDTLGLLMPLQQWWGYSDIQYGIAEESARRGLHLMVHPLRPGERAEREFVTQTLPTLPVDGLILLMPEGTPRHIGAIAHTSMPSVVIDDRGHRLDLPYVESTNRAGFREAVLHLVRHGRRRIAFVGGQLNDAFAQERFEGYLDALREGGIPYDPDLTLLPADREPTADEITELLGTDPDGLAVAWDEIAFSALNALHAAGHRVPDDVAVIGFDDSPIARVMQPPLTTVRQPFRQMGAAAVRMLLDSIEHGRPPAHFTVPTELVIRDSCGSHEDQ</sequence>
<dbReference type="PRINTS" id="PR00036">
    <property type="entry name" value="HTHLACI"/>
</dbReference>
<evidence type="ECO:0000256" key="2">
    <source>
        <dbReference type="ARBA" id="ARBA00023125"/>
    </source>
</evidence>
<dbReference type="PROSITE" id="PS50932">
    <property type="entry name" value="HTH_LACI_2"/>
    <property type="match status" value="1"/>
</dbReference>
<dbReference type="SUPFAM" id="SSF47413">
    <property type="entry name" value="lambda repressor-like DNA-binding domains"/>
    <property type="match status" value="1"/>
</dbReference>
<dbReference type="RefSeq" id="WP_326021246.1">
    <property type="nucleotide sequence ID" value="NZ_JAOZYC010000153.1"/>
</dbReference>
<feature type="domain" description="HTH lacI-type" evidence="4">
    <location>
        <begin position="4"/>
        <end position="58"/>
    </location>
</feature>
<dbReference type="CDD" id="cd01392">
    <property type="entry name" value="HTH_LacI"/>
    <property type="match status" value="1"/>
</dbReference>
<dbReference type="Pfam" id="PF00356">
    <property type="entry name" value="LacI"/>
    <property type="match status" value="1"/>
</dbReference>
<dbReference type="PROSITE" id="PS00356">
    <property type="entry name" value="HTH_LACI_1"/>
    <property type="match status" value="1"/>
</dbReference>
<evidence type="ECO:0000313" key="5">
    <source>
        <dbReference type="EMBL" id="MEB8341922.1"/>
    </source>
</evidence>
<dbReference type="InterPro" id="IPR046335">
    <property type="entry name" value="LacI/GalR-like_sensor"/>
</dbReference>
<dbReference type="InterPro" id="IPR010982">
    <property type="entry name" value="Lambda_DNA-bd_dom_sf"/>
</dbReference>
<dbReference type="SUPFAM" id="SSF53822">
    <property type="entry name" value="Periplasmic binding protein-like I"/>
    <property type="match status" value="1"/>
</dbReference>
<dbReference type="Proteomes" id="UP001354931">
    <property type="component" value="Unassembled WGS sequence"/>
</dbReference>